<dbReference type="Proteomes" id="UP000319148">
    <property type="component" value="Unassembled WGS sequence"/>
</dbReference>
<feature type="chain" id="PRO_5021387404" evidence="1">
    <location>
        <begin position="26"/>
        <end position="159"/>
    </location>
</feature>
<dbReference type="RefSeq" id="WP_139941084.1">
    <property type="nucleotide sequence ID" value="NZ_JBHSYP010000006.1"/>
</dbReference>
<protein>
    <submittedName>
        <fullName evidence="2">Uncharacterized protein</fullName>
    </submittedName>
</protein>
<keyword evidence="1" id="KW-0732">Signal</keyword>
<dbReference type="OrthoDB" id="8481017at2"/>
<evidence type="ECO:0000313" key="2">
    <source>
        <dbReference type="EMBL" id="TPD59421.1"/>
    </source>
</evidence>
<evidence type="ECO:0000256" key="1">
    <source>
        <dbReference type="SAM" id="SignalP"/>
    </source>
</evidence>
<dbReference type="AlphaFoldDB" id="A0A501PHD6"/>
<evidence type="ECO:0000313" key="3">
    <source>
        <dbReference type="Proteomes" id="UP000319148"/>
    </source>
</evidence>
<name>A0A501PHD6_9PROT</name>
<organism evidence="2 3">
    <name type="scientific">Emcibacter nanhaiensis</name>
    <dbReference type="NCBI Taxonomy" id="1505037"/>
    <lineage>
        <taxon>Bacteria</taxon>
        <taxon>Pseudomonadati</taxon>
        <taxon>Pseudomonadota</taxon>
        <taxon>Alphaproteobacteria</taxon>
        <taxon>Emcibacterales</taxon>
        <taxon>Emcibacteraceae</taxon>
        <taxon>Emcibacter</taxon>
    </lineage>
</organism>
<gene>
    <name evidence="2" type="ORF">FIV46_11545</name>
</gene>
<comment type="caution">
    <text evidence="2">The sequence shown here is derived from an EMBL/GenBank/DDBJ whole genome shotgun (WGS) entry which is preliminary data.</text>
</comment>
<feature type="signal peptide" evidence="1">
    <location>
        <begin position="1"/>
        <end position="25"/>
    </location>
</feature>
<keyword evidence="3" id="KW-1185">Reference proteome</keyword>
<dbReference type="EMBL" id="VFIY01000014">
    <property type="protein sequence ID" value="TPD59421.1"/>
    <property type="molecule type" value="Genomic_DNA"/>
</dbReference>
<dbReference type="Pfam" id="PF20101">
    <property type="entry name" value="DUF6491"/>
    <property type="match status" value="1"/>
</dbReference>
<proteinExistence type="predicted"/>
<sequence length="159" mass="18045">MKKLMLMFAALTLFATPFTSLGAWAADSGGKVPVEEAATAEPAPLTDEQYKEMTKRLSRENDCIFIRTIDSWTALDRTHLLLYAPTRNHPYLLEVAPTTYNLMFEEQLAIYSKTGENLCPYGRSGLLLKDEHLFIRGIAKITKEEAQQLKAYKRAKKNK</sequence>
<reference evidence="3" key="1">
    <citation type="submission" date="2019-06" db="EMBL/GenBank/DDBJ databases">
        <title>The complete genome of Emcibacter congregatus ZYLT.</title>
        <authorList>
            <person name="Zhao Z."/>
        </authorList>
    </citation>
    <scope>NUCLEOTIDE SEQUENCE [LARGE SCALE GENOMIC DNA]</scope>
    <source>
        <strain evidence="3">MCCC 1A06723</strain>
    </source>
</reference>
<accession>A0A501PHD6</accession>
<dbReference type="InterPro" id="IPR045500">
    <property type="entry name" value="DUF6491"/>
</dbReference>